<gene>
    <name evidence="2" type="ORF">RND81_06G184200</name>
</gene>
<keyword evidence="3" id="KW-1185">Reference proteome</keyword>
<keyword evidence="1" id="KW-1133">Transmembrane helix</keyword>
<dbReference type="Proteomes" id="UP001443914">
    <property type="component" value="Unassembled WGS sequence"/>
</dbReference>
<dbReference type="PANTHER" id="PTHR46666">
    <property type="entry name" value="60S RIBOSOMAL L18A-LIKE PROTEIN"/>
    <property type="match status" value="1"/>
</dbReference>
<dbReference type="EMBL" id="JBDFQZ010000006">
    <property type="protein sequence ID" value="KAK9715709.1"/>
    <property type="molecule type" value="Genomic_DNA"/>
</dbReference>
<reference evidence="2" key="1">
    <citation type="submission" date="2024-03" db="EMBL/GenBank/DDBJ databases">
        <title>WGS assembly of Saponaria officinalis var. Norfolk2.</title>
        <authorList>
            <person name="Jenkins J."/>
            <person name="Shu S."/>
            <person name="Grimwood J."/>
            <person name="Barry K."/>
            <person name="Goodstein D."/>
            <person name="Schmutz J."/>
            <person name="Leebens-Mack J."/>
            <person name="Osbourn A."/>
        </authorList>
    </citation>
    <scope>NUCLEOTIDE SEQUENCE [LARGE SCALE GENOMIC DNA]</scope>
    <source>
        <strain evidence="2">JIC</strain>
    </source>
</reference>
<proteinExistence type="predicted"/>
<name>A0AAW1KDA8_SAPOF</name>
<organism evidence="2 3">
    <name type="scientific">Saponaria officinalis</name>
    <name type="common">Common soapwort</name>
    <name type="synonym">Lychnis saponaria</name>
    <dbReference type="NCBI Taxonomy" id="3572"/>
    <lineage>
        <taxon>Eukaryota</taxon>
        <taxon>Viridiplantae</taxon>
        <taxon>Streptophyta</taxon>
        <taxon>Embryophyta</taxon>
        <taxon>Tracheophyta</taxon>
        <taxon>Spermatophyta</taxon>
        <taxon>Magnoliopsida</taxon>
        <taxon>eudicotyledons</taxon>
        <taxon>Gunneridae</taxon>
        <taxon>Pentapetalae</taxon>
        <taxon>Caryophyllales</taxon>
        <taxon>Caryophyllaceae</taxon>
        <taxon>Caryophylleae</taxon>
        <taxon>Saponaria</taxon>
    </lineage>
</organism>
<evidence type="ECO:0000256" key="1">
    <source>
        <dbReference type="SAM" id="Phobius"/>
    </source>
</evidence>
<comment type="caution">
    <text evidence="2">The sequence shown here is derived from an EMBL/GenBank/DDBJ whole genome shotgun (WGS) entry which is preliminary data.</text>
</comment>
<sequence length="141" mass="15640">MDKCTNIEDPQCSKDDPALKKSMSNKRLDLLRPSSLYLNIFKGQAKNVGGLGKAKYSLIKDVQDYQTGIYDKPLPCFGCGLGWFSFLVGFLCPVMWYYAAVLYLGSYYHKDPRERAGLAASAVAALGCSALILIILLIRLF</sequence>
<keyword evidence="1" id="KW-0812">Transmembrane</keyword>
<feature type="transmembrane region" description="Helical" evidence="1">
    <location>
        <begin position="116"/>
        <end position="138"/>
    </location>
</feature>
<dbReference type="PANTHER" id="PTHR46666:SF2">
    <property type="entry name" value="60S RIBOSOMAL L18A-LIKE PROTEIN"/>
    <property type="match status" value="1"/>
</dbReference>
<feature type="transmembrane region" description="Helical" evidence="1">
    <location>
        <begin position="81"/>
        <end position="104"/>
    </location>
</feature>
<evidence type="ECO:0000313" key="2">
    <source>
        <dbReference type="EMBL" id="KAK9715709.1"/>
    </source>
</evidence>
<protein>
    <recommendedName>
        <fullName evidence="4">Ribosomal protein L18ae family</fullName>
    </recommendedName>
</protein>
<accession>A0AAW1KDA8</accession>
<evidence type="ECO:0008006" key="4">
    <source>
        <dbReference type="Google" id="ProtNLM"/>
    </source>
</evidence>
<keyword evidence="1" id="KW-0472">Membrane</keyword>
<evidence type="ECO:0000313" key="3">
    <source>
        <dbReference type="Proteomes" id="UP001443914"/>
    </source>
</evidence>
<dbReference type="AlphaFoldDB" id="A0AAW1KDA8"/>